<organism evidence="2 3">
    <name type="scientific">Eimeria brunetti</name>
    <dbReference type="NCBI Taxonomy" id="51314"/>
    <lineage>
        <taxon>Eukaryota</taxon>
        <taxon>Sar</taxon>
        <taxon>Alveolata</taxon>
        <taxon>Apicomplexa</taxon>
        <taxon>Conoidasida</taxon>
        <taxon>Coccidia</taxon>
        <taxon>Eucoccidiorida</taxon>
        <taxon>Eimeriorina</taxon>
        <taxon>Eimeriidae</taxon>
        <taxon>Eimeria</taxon>
    </lineage>
</organism>
<dbReference type="VEuPathDB" id="ToxoDB:EBH_0043840"/>
<evidence type="ECO:0000313" key="3">
    <source>
        <dbReference type="Proteomes" id="UP000030750"/>
    </source>
</evidence>
<gene>
    <name evidence="2" type="ORF">EBH_0043840</name>
</gene>
<reference evidence="2" key="1">
    <citation type="submission" date="2013-10" db="EMBL/GenBank/DDBJ databases">
        <title>Genomic analysis of the causative agents of coccidiosis in chickens.</title>
        <authorList>
            <person name="Reid A.J."/>
            <person name="Blake D."/>
            <person name="Billington K."/>
            <person name="Browne H."/>
            <person name="Dunn M."/>
            <person name="Hung S."/>
            <person name="Kawahara F."/>
            <person name="Miranda-Saavedra D."/>
            <person name="Mourier T."/>
            <person name="Nagra H."/>
            <person name="Otto T.D."/>
            <person name="Rawlings N."/>
            <person name="Sanchez A."/>
            <person name="Sanders M."/>
            <person name="Subramaniam C."/>
            <person name="Tay Y."/>
            <person name="Dear P."/>
            <person name="Doerig C."/>
            <person name="Gruber A."/>
            <person name="Parkinson J."/>
            <person name="Shirley M."/>
            <person name="Wan K.L."/>
            <person name="Berriman M."/>
            <person name="Tomley F."/>
            <person name="Pain A."/>
        </authorList>
    </citation>
    <scope>NUCLEOTIDE SEQUENCE [LARGE SCALE GENOMIC DNA]</scope>
    <source>
        <strain evidence="2">Houghton</strain>
    </source>
</reference>
<dbReference type="AlphaFoldDB" id="U6LMX0"/>
<dbReference type="Proteomes" id="UP000030750">
    <property type="component" value="Unassembled WGS sequence"/>
</dbReference>
<dbReference type="Pfam" id="PF14681">
    <property type="entry name" value="UPRTase"/>
    <property type="match status" value="1"/>
</dbReference>
<dbReference type="OrthoDB" id="106623at2759"/>
<protein>
    <submittedName>
        <fullName evidence="2">Uracil phosphoribosyltransferase, putative</fullName>
    </submittedName>
</protein>
<evidence type="ECO:0000259" key="1">
    <source>
        <dbReference type="Pfam" id="PF14681"/>
    </source>
</evidence>
<dbReference type="EMBL" id="HG712988">
    <property type="protein sequence ID" value="CDJ51697.1"/>
    <property type="molecule type" value="Genomic_DNA"/>
</dbReference>
<dbReference type="SUPFAM" id="SSF53271">
    <property type="entry name" value="PRTase-like"/>
    <property type="match status" value="1"/>
</dbReference>
<name>U6LMX0_9EIME</name>
<keyword evidence="2" id="KW-0808">Transferase</keyword>
<keyword evidence="2" id="KW-0328">Glycosyltransferase</keyword>
<evidence type="ECO:0000313" key="2">
    <source>
        <dbReference type="EMBL" id="CDJ51697.1"/>
    </source>
</evidence>
<accession>U6LMX0</accession>
<dbReference type="Gene3D" id="3.40.50.2020">
    <property type="match status" value="1"/>
</dbReference>
<feature type="domain" description="Phosphoribosyltransferase" evidence="1">
    <location>
        <begin position="40"/>
        <end position="80"/>
    </location>
</feature>
<dbReference type="InterPro" id="IPR000836">
    <property type="entry name" value="PRTase_dom"/>
</dbReference>
<keyword evidence="3" id="KW-1185">Reference proteome</keyword>
<dbReference type="GO" id="GO:0016757">
    <property type="term" value="F:glycosyltransferase activity"/>
    <property type="evidence" value="ECO:0007669"/>
    <property type="project" value="UniProtKB-KW"/>
</dbReference>
<dbReference type="InterPro" id="IPR029057">
    <property type="entry name" value="PRTase-like"/>
</dbReference>
<reference evidence="2" key="2">
    <citation type="submission" date="2013-10" db="EMBL/GenBank/DDBJ databases">
        <authorList>
            <person name="Aslett M."/>
        </authorList>
    </citation>
    <scope>NUCLEOTIDE SEQUENCE [LARGE SCALE GENOMIC DNA]</scope>
    <source>
        <strain evidence="2">Houghton</strain>
    </source>
</reference>
<sequence length="85" mass="9735">MSGAVSPTDSAETPTFCPSQEEQSVISRVLAKHPKLMLVRQTTQLRAIMTIIRNRETRKEEFIFYADRAIRLLIEEALNVIRSKC</sequence>
<proteinExistence type="predicted"/>